<name>A0AA36NFU8_9DINO</name>
<evidence type="ECO:0000313" key="2">
    <source>
        <dbReference type="Proteomes" id="UP001178507"/>
    </source>
</evidence>
<gene>
    <name evidence="1" type="ORF">EVOR1521_LOCUS24802</name>
</gene>
<dbReference type="AlphaFoldDB" id="A0AA36NFU8"/>
<accession>A0AA36NFU8</accession>
<evidence type="ECO:0000313" key="1">
    <source>
        <dbReference type="EMBL" id="CAJ1401706.1"/>
    </source>
</evidence>
<dbReference type="EMBL" id="CAUJNA010003427">
    <property type="protein sequence ID" value="CAJ1401706.1"/>
    <property type="molecule type" value="Genomic_DNA"/>
</dbReference>
<keyword evidence="2" id="KW-1185">Reference proteome</keyword>
<proteinExistence type="predicted"/>
<reference evidence="1" key="1">
    <citation type="submission" date="2023-08" db="EMBL/GenBank/DDBJ databases">
        <authorList>
            <person name="Chen Y."/>
            <person name="Shah S."/>
            <person name="Dougan E. K."/>
            <person name="Thang M."/>
            <person name="Chan C."/>
        </authorList>
    </citation>
    <scope>NUCLEOTIDE SEQUENCE</scope>
</reference>
<organism evidence="1 2">
    <name type="scientific">Effrenium voratum</name>
    <dbReference type="NCBI Taxonomy" id="2562239"/>
    <lineage>
        <taxon>Eukaryota</taxon>
        <taxon>Sar</taxon>
        <taxon>Alveolata</taxon>
        <taxon>Dinophyceae</taxon>
        <taxon>Suessiales</taxon>
        <taxon>Symbiodiniaceae</taxon>
        <taxon>Effrenium</taxon>
    </lineage>
</organism>
<protein>
    <submittedName>
        <fullName evidence="1">Uncharacterized protein</fullName>
    </submittedName>
</protein>
<dbReference type="Proteomes" id="UP001178507">
    <property type="component" value="Unassembled WGS sequence"/>
</dbReference>
<sequence length="210" mass="24064">MEAALSRFRCFDCHCTDLDDAPELQGNEMSLHQLSFARGDWSEEVVERKPSLASKPREELKAMMKTFAERGAQGVPILLFDEFSGVLCPGMYQLDEQLQTLQFLPEDTADSCPYGTPVQTAQVDQVLEVHQSTEAIHHVEPGAWKELSEEERSRLLVLVYQIEAPDRLAAIDCRKVCFLEVDCESSRMFATCIRILRRYFRETQQSLREI</sequence>
<comment type="caution">
    <text evidence="1">The sequence shown here is derived from an EMBL/GenBank/DDBJ whole genome shotgun (WGS) entry which is preliminary data.</text>
</comment>